<dbReference type="InterPro" id="IPR036390">
    <property type="entry name" value="WH_DNA-bd_sf"/>
</dbReference>
<dbReference type="Proteomes" id="UP000199259">
    <property type="component" value="Unassembled WGS sequence"/>
</dbReference>
<sequence>MGVDLVKKRLLDVAFASEKRMNVLLFLRNGAKEMDTLLELMDTNRNSLLPQMKILEEHYLIIHYNDTYELTTIGKVVVDDMIPLLDKIGVFDIDIDYWGSRDLDFIPSPLLDKIGQLNDCKIITPHITELFSVHKSFNMDYKVSPQVYVVTTTLYPNFDSIIEELLESNVDFYYIVSQELLNKLRTEYQKEITSFINNEFFHMYVYTKKMKFLYFTFDSVHSLISAFNKKGVFDHKFMLCQGQSAVDWTKELYDHILKDSIAVTEI</sequence>
<dbReference type="AlphaFoldDB" id="A0A7Z7AXW4"/>
<comment type="caution">
    <text evidence="2">The sequence shown here is derived from an EMBL/GenBank/DDBJ whole genome shotgun (WGS) entry which is preliminary data.</text>
</comment>
<evidence type="ECO:0000259" key="1">
    <source>
        <dbReference type="Pfam" id="PF08350"/>
    </source>
</evidence>
<dbReference type="InterPro" id="IPR036388">
    <property type="entry name" value="WH-like_DNA-bd_sf"/>
</dbReference>
<reference evidence="2 3" key="1">
    <citation type="submission" date="2016-10" db="EMBL/GenBank/DDBJ databases">
        <authorList>
            <person name="Varghese N."/>
            <person name="Submissions S."/>
        </authorList>
    </citation>
    <scope>NUCLEOTIDE SEQUENCE [LARGE SCALE GENOMIC DNA]</scope>
    <source>
        <strain evidence="2 3">PL 12/M</strain>
    </source>
</reference>
<name>A0A7Z7AXW4_9EURY</name>
<dbReference type="InterPro" id="IPR016490">
    <property type="entry name" value="Tscrpt_reg_HTH_AF0396-typ3"/>
</dbReference>
<keyword evidence="3" id="KW-1185">Reference proteome</keyword>
<evidence type="ECO:0000313" key="2">
    <source>
        <dbReference type="EMBL" id="SDF30110.1"/>
    </source>
</evidence>
<dbReference type="InterPro" id="IPR013561">
    <property type="entry name" value="FilR1_middle_dom"/>
</dbReference>
<feature type="domain" description="Methanogenesis regulatory protein FilR1 middle" evidence="1">
    <location>
        <begin position="134"/>
        <end position="258"/>
    </location>
</feature>
<dbReference type="EMBL" id="FNCA01000001">
    <property type="protein sequence ID" value="SDF30110.1"/>
    <property type="molecule type" value="Genomic_DNA"/>
</dbReference>
<dbReference type="SUPFAM" id="SSF46785">
    <property type="entry name" value="Winged helix' DNA-binding domain"/>
    <property type="match status" value="1"/>
</dbReference>
<protein>
    <submittedName>
        <fullName evidence="2">Predicted transcriptional regulator, contains HTH domain</fullName>
    </submittedName>
</protein>
<dbReference type="Pfam" id="PF08350">
    <property type="entry name" value="FilR1_middle"/>
    <property type="match status" value="1"/>
</dbReference>
<organism evidence="2 3">
    <name type="scientific">Methanolobus vulcani</name>
    <dbReference type="NCBI Taxonomy" id="38026"/>
    <lineage>
        <taxon>Archaea</taxon>
        <taxon>Methanobacteriati</taxon>
        <taxon>Methanobacteriota</taxon>
        <taxon>Stenosarchaea group</taxon>
        <taxon>Methanomicrobia</taxon>
        <taxon>Methanosarcinales</taxon>
        <taxon>Methanosarcinaceae</taxon>
        <taxon>Methanolobus</taxon>
    </lineage>
</organism>
<dbReference type="Gene3D" id="1.10.10.10">
    <property type="entry name" value="Winged helix-like DNA-binding domain superfamily/Winged helix DNA-binding domain"/>
    <property type="match status" value="1"/>
</dbReference>
<accession>A0A7Z7AXW4</accession>
<proteinExistence type="predicted"/>
<evidence type="ECO:0000313" key="3">
    <source>
        <dbReference type="Proteomes" id="UP000199259"/>
    </source>
</evidence>
<gene>
    <name evidence="2" type="ORF">SAMN04488589_0277</name>
</gene>
<dbReference type="PIRSF" id="PIRSF006692">
    <property type="entry name" value="TF_HTH_AF0396_prd"/>
    <property type="match status" value="1"/>
</dbReference>